<dbReference type="AlphaFoldDB" id="A0AAW8D2B1"/>
<comment type="caution">
    <text evidence="1">The sequence shown here is derived from an EMBL/GenBank/DDBJ whole genome shotgun (WGS) entry which is preliminary data.</text>
</comment>
<dbReference type="SUPFAM" id="SSF55298">
    <property type="entry name" value="YjgF-like"/>
    <property type="match status" value="1"/>
</dbReference>
<dbReference type="Proteomes" id="UP001242045">
    <property type="component" value="Unassembled WGS sequence"/>
</dbReference>
<proteinExistence type="predicted"/>
<organism evidence="1 2">
    <name type="scientific">Variovorax boronicumulans</name>
    <dbReference type="NCBI Taxonomy" id="436515"/>
    <lineage>
        <taxon>Bacteria</taxon>
        <taxon>Pseudomonadati</taxon>
        <taxon>Pseudomonadota</taxon>
        <taxon>Betaproteobacteria</taxon>
        <taxon>Burkholderiales</taxon>
        <taxon>Comamonadaceae</taxon>
        <taxon>Variovorax</taxon>
    </lineage>
</organism>
<dbReference type="EMBL" id="JAUSRD010000021">
    <property type="protein sequence ID" value="MDP9896874.1"/>
    <property type="molecule type" value="Genomic_DNA"/>
</dbReference>
<evidence type="ECO:0000313" key="2">
    <source>
        <dbReference type="Proteomes" id="UP001242045"/>
    </source>
</evidence>
<reference evidence="1" key="1">
    <citation type="submission" date="2023-07" db="EMBL/GenBank/DDBJ databases">
        <title>Sorghum-associated microbial communities from plants grown in Nebraska, USA.</title>
        <authorList>
            <person name="Schachtman D."/>
        </authorList>
    </citation>
    <scope>NUCLEOTIDE SEQUENCE</scope>
    <source>
        <strain evidence="1">DS3754</strain>
    </source>
</reference>
<evidence type="ECO:0000313" key="1">
    <source>
        <dbReference type="EMBL" id="MDP9896874.1"/>
    </source>
</evidence>
<name>A0AAW8D2B1_9BURK</name>
<protein>
    <submittedName>
        <fullName evidence="1">Enamine deaminase RidA (YjgF/YER057c/UK114 family)</fullName>
    </submittedName>
</protein>
<accession>A0AAW8D2B1</accession>
<gene>
    <name evidence="1" type="ORF">J2W31_006015</name>
</gene>
<dbReference type="InterPro" id="IPR035959">
    <property type="entry name" value="RutC-like_sf"/>
</dbReference>
<sequence>MKHERLIEVPGWIRPIGHIGGVTASGWHIFLAGQVGLDEQGHFVSAP</sequence>